<comment type="caution">
    <text evidence="2">The sequence shown here is derived from an EMBL/GenBank/DDBJ whole genome shotgun (WGS) entry which is preliminary data.</text>
</comment>
<dbReference type="Pfam" id="PF01548">
    <property type="entry name" value="DEDD_Tnp_IS110"/>
    <property type="match status" value="1"/>
</dbReference>
<organism evidence="2 3">
    <name type="scientific">Tanticharoenia sakaeratensis NBRC 103193</name>
    <dbReference type="NCBI Taxonomy" id="1231623"/>
    <lineage>
        <taxon>Bacteria</taxon>
        <taxon>Pseudomonadati</taxon>
        <taxon>Pseudomonadota</taxon>
        <taxon>Alphaproteobacteria</taxon>
        <taxon>Acetobacterales</taxon>
        <taxon>Acetobacteraceae</taxon>
        <taxon>Tanticharoenia</taxon>
    </lineage>
</organism>
<sequence>MEVSTIGLDLAKNVFQVHAVDAAGHVVVRKVLRRAQVLSFFAKLPPCLIGMEACGTSHHWARELIALGHEVRLMPPAYVKPYVKRGKNDAADAEAICEAVTRPTMRFVPVKSREQQAALSMHRTRDLLVRQRTQLVNMIRGQLAEFGIDIPQGLERALTIARQVVDGETLDIPGYAAKMVGILSRQALETHMQLREIDRKLAAWQRSNAVARRLTTVPGIGPISATALERLH</sequence>
<evidence type="ECO:0000259" key="1">
    <source>
        <dbReference type="Pfam" id="PF01548"/>
    </source>
</evidence>
<name>A0A0D6MQY6_9PROT</name>
<accession>A0A0D6MQY6</accession>
<protein>
    <submittedName>
        <fullName evidence="2">Transposase IS116/IS110/IS902 family protein</fullName>
    </submittedName>
</protein>
<keyword evidence="3" id="KW-1185">Reference proteome</keyword>
<dbReference type="PANTHER" id="PTHR33055:SF3">
    <property type="entry name" value="PUTATIVE TRANSPOSASE FOR IS117-RELATED"/>
    <property type="match status" value="1"/>
</dbReference>
<dbReference type="GO" id="GO:0006313">
    <property type="term" value="P:DNA transposition"/>
    <property type="evidence" value="ECO:0007669"/>
    <property type="project" value="InterPro"/>
</dbReference>
<feature type="domain" description="Transposase IS110-like N-terminal" evidence="1">
    <location>
        <begin position="6"/>
        <end position="146"/>
    </location>
</feature>
<dbReference type="NCBIfam" id="NF033542">
    <property type="entry name" value="transpos_IS110"/>
    <property type="match status" value="1"/>
</dbReference>
<dbReference type="EMBL" id="BALE01000072">
    <property type="protein sequence ID" value="GAN55831.1"/>
    <property type="molecule type" value="Genomic_DNA"/>
</dbReference>
<dbReference type="GO" id="GO:0003677">
    <property type="term" value="F:DNA binding"/>
    <property type="evidence" value="ECO:0007669"/>
    <property type="project" value="InterPro"/>
</dbReference>
<evidence type="ECO:0000313" key="2">
    <source>
        <dbReference type="EMBL" id="GAN55831.1"/>
    </source>
</evidence>
<dbReference type="STRING" id="1231623.Tasa_076_001"/>
<dbReference type="AlphaFoldDB" id="A0A0D6MQY6"/>
<gene>
    <name evidence="2" type="ORF">Tasa_076_001</name>
</gene>
<evidence type="ECO:0000313" key="3">
    <source>
        <dbReference type="Proteomes" id="UP000032679"/>
    </source>
</evidence>
<dbReference type="Proteomes" id="UP000032679">
    <property type="component" value="Unassembled WGS sequence"/>
</dbReference>
<dbReference type="PANTHER" id="PTHR33055">
    <property type="entry name" value="TRANSPOSASE FOR INSERTION SEQUENCE ELEMENT IS1111A"/>
    <property type="match status" value="1"/>
</dbReference>
<dbReference type="InterPro" id="IPR002525">
    <property type="entry name" value="Transp_IS110-like_N"/>
</dbReference>
<proteinExistence type="predicted"/>
<dbReference type="GO" id="GO:0004803">
    <property type="term" value="F:transposase activity"/>
    <property type="evidence" value="ECO:0007669"/>
    <property type="project" value="InterPro"/>
</dbReference>
<reference evidence="2 3" key="1">
    <citation type="submission" date="2012-10" db="EMBL/GenBank/DDBJ databases">
        <title>Genome sequencing of Tanticharoenia sakaeratensis NBRC 103193.</title>
        <authorList>
            <person name="Azuma Y."/>
            <person name="Hadano H."/>
            <person name="Hirakawa H."/>
            <person name="Matsushita K."/>
        </authorList>
    </citation>
    <scope>NUCLEOTIDE SEQUENCE [LARGE SCALE GENOMIC DNA]</scope>
    <source>
        <strain evidence="2 3">NBRC 103193</strain>
    </source>
</reference>
<dbReference type="InterPro" id="IPR047650">
    <property type="entry name" value="Transpos_IS110"/>
</dbReference>